<dbReference type="RefSeq" id="WP_141195856.1">
    <property type="nucleotide sequence ID" value="NZ_CP041186.1"/>
</dbReference>
<dbReference type="OrthoDB" id="5515318at2"/>
<name>A0A4Y6PM42_PERCE</name>
<keyword evidence="2" id="KW-1185">Reference proteome</keyword>
<gene>
    <name evidence="1" type="ORF">FIV42_00985</name>
</gene>
<dbReference type="SUPFAM" id="SSF48695">
    <property type="entry name" value="Multiheme cytochromes"/>
    <property type="match status" value="1"/>
</dbReference>
<protein>
    <submittedName>
        <fullName evidence="1">Uncharacterized protein</fullName>
    </submittedName>
</protein>
<dbReference type="EMBL" id="CP041186">
    <property type="protein sequence ID" value="QDG49358.1"/>
    <property type="molecule type" value="Genomic_DNA"/>
</dbReference>
<reference evidence="1 2" key="1">
    <citation type="submission" date="2019-06" db="EMBL/GenBank/DDBJ databases">
        <title>Persicimonas caeni gen. nov., sp. nov., a predatory bacterium isolated from solar saltern.</title>
        <authorList>
            <person name="Wang S."/>
        </authorList>
    </citation>
    <scope>NUCLEOTIDE SEQUENCE [LARGE SCALE GENOMIC DNA]</scope>
    <source>
        <strain evidence="1 2">YN101</strain>
    </source>
</reference>
<proteinExistence type="predicted"/>
<organism evidence="1 2">
    <name type="scientific">Persicimonas caeni</name>
    <dbReference type="NCBI Taxonomy" id="2292766"/>
    <lineage>
        <taxon>Bacteria</taxon>
        <taxon>Deltaproteobacteria</taxon>
        <taxon>Bradymonadales</taxon>
        <taxon>Bradymonadaceae</taxon>
        <taxon>Persicimonas</taxon>
    </lineage>
</organism>
<dbReference type="AlphaFoldDB" id="A0A4Y6PM42"/>
<evidence type="ECO:0000313" key="1">
    <source>
        <dbReference type="EMBL" id="QDG49358.1"/>
    </source>
</evidence>
<evidence type="ECO:0000313" key="2">
    <source>
        <dbReference type="Proteomes" id="UP000315995"/>
    </source>
</evidence>
<dbReference type="InterPro" id="IPR036280">
    <property type="entry name" value="Multihaem_cyt_sf"/>
</dbReference>
<sequence>MAACSGPDKSKPLESQLGYDTQESKLVIILNRDLQGGEKLRARVRSLAEGDSLDCKSMAPDMPAHNQNRGDHVYTGPAVDLSMFENATTPHSLLGETEEQYQERLENTYYVDVCIQAGNGIVHQARYDIRQALDRLGENGKFDAYDDGVRIVSNQAYAEACITEMGDIPFWGERIGGGPGTLAVANTLTLDELINDVGIRSDRAQLIIDYRAGEDGELDTDDDRTFEDIEELDDIDGIGEVTIADLQAYADSQGDRFAPPDWNTVDCTEVGTPIPSTVDGVPQDKWVDECDNPQTIYSHCEPDARTGANGPRVAHARNEEGTHWVLLCRKSHRETVGRYNDMAMIGHNPFTGQTCFFQNQLPNGETHRPSNDGMQIPHPADNVKSEASPQMWSDLWGGIEGGIGPDGGIQCQGCHSTDPFIHTPWIDGAVDEDGNTVVPKMGEHPDFVEGYNGPYKLVDAEDQGWEEPRHLVSEEASACTSCHRIGMDQWTSPSTNSSRNNPDGGCVFCGQAPWLDRLEGADTRWETLLTESHKAFEFVYWMPPNAHDVLNEELWADSEYKKAMDFIRHCAENPGDGACEWEDLPKQPGDPTELPEVELSGEELAKEALAILGAPYEADGESSEGTRRCGECHATSRFGFRSWRKRTVTAVQDGIDMKADVESMTPEKARELVNYMRRDDNEESVFAAYKIGIMAAGAQFPFFTRLFEKAYGADWGLEYGAFLQRVSMPKGSHPPLSAREFAIVYKWFTEEGLAHLDEFLPETPPPATCDDVRTRYGLTNSIPWLENHVDDMQFDGWGARNQENGINMFGCTGSDPLNCFEDGYTEKADWAHEAVADSRVVEIRDLGFDTSYWMRSSADGRFVGNGGGNKNGFRATITDLVTGEDIGVRGSYDPGFFPNNDGFIMQGAGAGLCGQSVLTQQDAIEDGIDFSEAGCTNAEGINLYQHVAVNTDGGDYFVINSEFTSDPGRGSEDPEAPFYEGSTMKFSPMVFDGTEWTQKEAVVVDSPYEGDSVLSPSGKMVISRFAGPDGDALGYMIRKVDATPNAQGSYDIDISQPVQFLCTPGAKANISFDERYSVTHHYENDTANLYLTDIITGDTYQITDMPAKTRALFPHFRSDGWIYFLVSGPDGDKAVASDAAIRLAQQL</sequence>
<accession>A0A4Y6PM42</accession>
<accession>A0A5B8Y4B0</accession>
<dbReference type="Proteomes" id="UP000315995">
    <property type="component" value="Chromosome"/>
</dbReference>